<dbReference type="Proteomes" id="UP001197093">
    <property type="component" value="Unassembled WGS sequence"/>
</dbReference>
<evidence type="ECO:0000313" key="4">
    <source>
        <dbReference type="Proteomes" id="UP001197093"/>
    </source>
</evidence>
<feature type="region of interest" description="Disordered" evidence="1">
    <location>
        <begin position="1"/>
        <end position="56"/>
    </location>
</feature>
<protein>
    <submittedName>
        <fullName evidence="3">Uncharacterized protein</fullName>
    </submittedName>
</protein>
<keyword evidence="2" id="KW-1133">Transmembrane helix</keyword>
<keyword evidence="2" id="KW-0472">Membrane</keyword>
<keyword evidence="4" id="KW-1185">Reference proteome</keyword>
<sequence length="401" mass="45336">MGKPTDSRLPGIGGSSSDADAVSLHTQPGDRVYDDDVPELQPDDLPPLYSDIDADSRPNAPLLPTLLTPSYVLDDLNTTSNFRQVDANSGAEFIIHPHLDKDPKLLERQIKLSASKPPRPSVRILGTHSETVREKGKSEKRTITDFDVSVELTPYLFSDATAGVSWTALRTVEDNEKARRGTVLRKRAPGVKRDVEITNPKPTLAEWCHRYCASHAGVKSFELQRRVVGFDEERMKQMLEAMVRGTNYRGTVQITFPVKDAFTLVYNDCKVNRWRLTPWIIWLCYLSFMWLFTWPILFFSTKKFEVAVAEWPFSVTEENGTKRYVSMSEDHIYNLWGRAINRAVLDKRQCTLDQQDLIASQTAPAEPFASVLEGAPRFLREGINAITAVNRQLGWGGDHHC</sequence>
<comment type="caution">
    <text evidence="3">The sequence shown here is derived from an EMBL/GenBank/DDBJ whole genome shotgun (WGS) entry which is preliminary data.</text>
</comment>
<feature type="compositionally biased region" description="Acidic residues" evidence="1">
    <location>
        <begin position="33"/>
        <end position="42"/>
    </location>
</feature>
<accession>A0AAD4I3T1</accession>
<reference evidence="3" key="1">
    <citation type="submission" date="2023-02" db="EMBL/GenBank/DDBJ databases">
        <authorList>
            <person name="Palmer J.M."/>
        </authorList>
    </citation>
    <scope>NUCLEOTIDE SEQUENCE</scope>
    <source>
        <strain evidence="3">FW57</strain>
    </source>
</reference>
<evidence type="ECO:0000256" key="2">
    <source>
        <dbReference type="SAM" id="Phobius"/>
    </source>
</evidence>
<dbReference type="AlphaFoldDB" id="A0AAD4I3T1"/>
<dbReference type="EMBL" id="JAHCVI010000001">
    <property type="protein sequence ID" value="KAG7293941.1"/>
    <property type="molecule type" value="Genomic_DNA"/>
</dbReference>
<evidence type="ECO:0000256" key="1">
    <source>
        <dbReference type="SAM" id="MobiDB-lite"/>
    </source>
</evidence>
<gene>
    <name evidence="3" type="ORF">NEMBOFW57_004002</name>
</gene>
<name>A0AAD4I3T1_9PEZI</name>
<organism evidence="3 4">
    <name type="scientific">Staphylotrichum longicolle</name>
    <dbReference type="NCBI Taxonomy" id="669026"/>
    <lineage>
        <taxon>Eukaryota</taxon>
        <taxon>Fungi</taxon>
        <taxon>Dikarya</taxon>
        <taxon>Ascomycota</taxon>
        <taxon>Pezizomycotina</taxon>
        <taxon>Sordariomycetes</taxon>
        <taxon>Sordariomycetidae</taxon>
        <taxon>Sordariales</taxon>
        <taxon>Chaetomiaceae</taxon>
        <taxon>Staphylotrichum</taxon>
    </lineage>
</organism>
<dbReference type="PANTHER" id="PTHR37848:SF1">
    <property type="entry name" value="SUN DOMAIN-CONTAINING PROTEIN"/>
    <property type="match status" value="1"/>
</dbReference>
<feature type="transmembrane region" description="Helical" evidence="2">
    <location>
        <begin position="279"/>
        <end position="299"/>
    </location>
</feature>
<keyword evidence="2" id="KW-0812">Transmembrane</keyword>
<proteinExistence type="predicted"/>
<evidence type="ECO:0000313" key="3">
    <source>
        <dbReference type="EMBL" id="KAG7293941.1"/>
    </source>
</evidence>
<dbReference type="PANTHER" id="PTHR37848">
    <property type="entry name" value="EXPRESSED PROTEIN"/>
    <property type="match status" value="1"/>
</dbReference>